<accession>A0A2V3IRX4</accession>
<dbReference type="OrthoDB" id="10266005at2759"/>
<sequence length="203" mass="22728">MTASAPSFAPSLPLGAALSTRSSSPATRPVTPRPAQRRRPPCCATRNAPRSTPPDEPAWKDRVALYAQLSAEETLSALLIALRHNARSGPTKDDGIDALYAFANLDIWALSHHFFGRKMDLGQFERFKRVIVADPYDVLFADYESETLSALRSGDDFYVSRRRFRVRGVDTVFTFSLSRCQFGADGRRRWMVDSIIHDHPSVQ</sequence>
<reference evidence="2 3" key="1">
    <citation type="journal article" date="2018" name="Mol. Biol. Evol.">
        <title>Analysis of the draft genome of the red seaweed Gracilariopsis chorda provides insights into genome size evolution in Rhodophyta.</title>
        <authorList>
            <person name="Lee J."/>
            <person name="Yang E.C."/>
            <person name="Graf L."/>
            <person name="Yang J.H."/>
            <person name="Qiu H."/>
            <person name="Zel Zion U."/>
            <person name="Chan C.X."/>
            <person name="Stephens T.G."/>
            <person name="Weber A.P.M."/>
            <person name="Boo G.H."/>
            <person name="Boo S.M."/>
            <person name="Kim K.M."/>
            <person name="Shin Y."/>
            <person name="Jung M."/>
            <person name="Lee S.J."/>
            <person name="Yim H.S."/>
            <person name="Lee J.H."/>
            <person name="Bhattacharya D."/>
            <person name="Yoon H.S."/>
        </authorList>
    </citation>
    <scope>NUCLEOTIDE SEQUENCE [LARGE SCALE GENOMIC DNA]</scope>
    <source>
        <strain evidence="2 3">SKKU-2015</strain>
        <tissue evidence="2">Whole body</tissue>
    </source>
</reference>
<gene>
    <name evidence="2" type="ORF">BWQ96_05349</name>
</gene>
<organism evidence="2 3">
    <name type="scientific">Gracilariopsis chorda</name>
    <dbReference type="NCBI Taxonomy" id="448386"/>
    <lineage>
        <taxon>Eukaryota</taxon>
        <taxon>Rhodophyta</taxon>
        <taxon>Florideophyceae</taxon>
        <taxon>Rhodymeniophycidae</taxon>
        <taxon>Gracilariales</taxon>
        <taxon>Gracilariaceae</taxon>
        <taxon>Gracilariopsis</taxon>
    </lineage>
</organism>
<dbReference type="PANTHER" id="PTHR35716:SF1">
    <property type="entry name" value="OS05G0574700 PROTEIN"/>
    <property type="match status" value="1"/>
</dbReference>
<comment type="caution">
    <text evidence="2">The sequence shown here is derived from an EMBL/GenBank/DDBJ whole genome shotgun (WGS) entry which is preliminary data.</text>
</comment>
<feature type="compositionally biased region" description="Low complexity" evidence="1">
    <location>
        <begin position="16"/>
        <end position="34"/>
    </location>
</feature>
<dbReference type="EMBL" id="NBIV01000079">
    <property type="protein sequence ID" value="PXF44859.1"/>
    <property type="molecule type" value="Genomic_DNA"/>
</dbReference>
<evidence type="ECO:0000313" key="2">
    <source>
        <dbReference type="EMBL" id="PXF44859.1"/>
    </source>
</evidence>
<proteinExistence type="predicted"/>
<name>A0A2V3IRX4_9FLOR</name>
<dbReference type="PANTHER" id="PTHR35716">
    <property type="entry name" value="OS05G0574700 PROTEIN-RELATED"/>
    <property type="match status" value="1"/>
</dbReference>
<keyword evidence="3" id="KW-1185">Reference proteome</keyword>
<evidence type="ECO:0000313" key="3">
    <source>
        <dbReference type="Proteomes" id="UP000247409"/>
    </source>
</evidence>
<evidence type="ECO:0000256" key="1">
    <source>
        <dbReference type="SAM" id="MobiDB-lite"/>
    </source>
</evidence>
<feature type="region of interest" description="Disordered" evidence="1">
    <location>
        <begin position="1"/>
        <end position="57"/>
    </location>
</feature>
<dbReference type="Proteomes" id="UP000247409">
    <property type="component" value="Unassembled WGS sequence"/>
</dbReference>
<dbReference type="AlphaFoldDB" id="A0A2V3IRX4"/>
<protein>
    <submittedName>
        <fullName evidence="2">Uncharacterized protein</fullName>
    </submittedName>
</protein>